<accession>A0A8H4QCH3</accession>
<dbReference type="Gene3D" id="3.90.70.10">
    <property type="entry name" value="Cysteine proteinases"/>
    <property type="match status" value="2"/>
</dbReference>
<dbReference type="OrthoDB" id="6287070at2759"/>
<dbReference type="SUPFAM" id="SSF54001">
    <property type="entry name" value="Cysteine proteinases"/>
    <property type="match status" value="1"/>
</dbReference>
<evidence type="ECO:0000313" key="11">
    <source>
        <dbReference type="Proteomes" id="UP000562929"/>
    </source>
</evidence>
<evidence type="ECO:0000256" key="4">
    <source>
        <dbReference type="ARBA" id="ARBA00022670"/>
    </source>
</evidence>
<feature type="domain" description="USP" evidence="9">
    <location>
        <begin position="121"/>
        <end position="591"/>
    </location>
</feature>
<evidence type="ECO:0000313" key="10">
    <source>
        <dbReference type="EMBL" id="KAF4595025.1"/>
    </source>
</evidence>
<feature type="compositionally biased region" description="Basic and acidic residues" evidence="8">
    <location>
        <begin position="284"/>
        <end position="301"/>
    </location>
</feature>
<evidence type="ECO:0000256" key="1">
    <source>
        <dbReference type="ARBA" id="ARBA00000707"/>
    </source>
</evidence>
<feature type="compositionally biased region" description="Basic residues" evidence="8">
    <location>
        <begin position="374"/>
        <end position="384"/>
    </location>
</feature>
<feature type="compositionally biased region" description="Polar residues" evidence="8">
    <location>
        <begin position="340"/>
        <end position="363"/>
    </location>
</feature>
<sequence>MKEFPIKFLTLRDKNAPHRRSKSVPATKARPLSAEAFRAMFKLDNTKKHEAAKDVDESKIQEIQRRLDQLDITGVSSDHIRDIMATKFVDGDLARAATFIDIEQKAQAGIIVSYDPSVRLLGAENREGVTCYLDALLFAMFSKLDAFECMLNNEFPPENPTYRLVNLLRIWVNMLRSGNLIYSDLTKLIQEALADCGWSDARRPEQQDTSEAFAFLTETLQLPLLSLQVDLFHQGEKDDDDHKVVFERLLNLAVPPDPEGKGVKLEDCLEEYFNARVDVLRDSEVSRKSVPDDRTLEERTSLAHQSTIRPVSSDEASTTITNSTTTVTASDAAWNPTAPLDSSVTNGTMGASADLDSSFSSGVDESEEAGGSLRRPRSRKKSKSVIRRVLVNDQGRPAGEMPNAHTLERKGSSVVKAVTIPAWQFFRLIPWHTVANNEPENDREVALNFEQRPIVGICLKRYAMNQSGRPQRLNTFIDIPESLRLPHFMLAGGPEPDEEDGLSAEYKLELQSVVCHRGESLQSGHYIAFARVAPKLLTDNRRHDVDPPPDYEEAQWVRFDDLDLEHRVVFVDDIKQSLREEMPYLLFYRVVPMVDMTCPSTEGTEAEPPSYNETKMSIDLASSGSLYDSDVNGDGRRHRDDERLAVDAPVLSKPPSIRLSLEADRGSSEAEQPPLSNVEKPETASAAASAGGDSRRQSMVCIDSEAPTPAVTPDTTSPIITPSDESSTASRLTRAATRFALARQSRPASQSGEGRLNFSVTRLGGLRRGSKEPLAEPPTWLTPSAAASPGSEVPTPTPDSPLESPLQLRAGQLKLRGGKLREKSRPKNGGLQPERECSMM</sequence>
<dbReference type="GO" id="GO:0005634">
    <property type="term" value="C:nucleus"/>
    <property type="evidence" value="ECO:0007669"/>
    <property type="project" value="UniProtKB-SubCell"/>
</dbReference>
<evidence type="ECO:0000259" key="9">
    <source>
        <dbReference type="PROSITE" id="PS50235"/>
    </source>
</evidence>
<feature type="region of interest" description="Disordered" evidence="8">
    <location>
        <begin position="284"/>
        <end position="320"/>
    </location>
</feature>
<dbReference type="PROSITE" id="PS50235">
    <property type="entry name" value="USP_3"/>
    <property type="match status" value="1"/>
</dbReference>
<feature type="region of interest" description="Disordered" evidence="8">
    <location>
        <begin position="333"/>
        <end position="384"/>
    </location>
</feature>
<dbReference type="InterPro" id="IPR001394">
    <property type="entry name" value="Peptidase_C19_UCH"/>
</dbReference>
<dbReference type="InterPro" id="IPR038765">
    <property type="entry name" value="Papain-like_cys_pep_sf"/>
</dbReference>
<evidence type="ECO:0000256" key="8">
    <source>
        <dbReference type="SAM" id="MobiDB-lite"/>
    </source>
</evidence>
<dbReference type="PANTHER" id="PTHR24006:SF722">
    <property type="entry name" value="UBIQUITIN CARBOXYL-TERMINAL HYDROLASE 48"/>
    <property type="match status" value="1"/>
</dbReference>
<comment type="similarity">
    <text evidence="2">Belongs to the peptidase C19 family.</text>
</comment>
<dbReference type="GO" id="GO:0004843">
    <property type="term" value="F:cysteine-type deubiquitinase activity"/>
    <property type="evidence" value="ECO:0007669"/>
    <property type="project" value="UniProtKB-EC"/>
</dbReference>
<dbReference type="EC" id="3.4.19.12" evidence="3"/>
<feature type="compositionally biased region" description="Basic and acidic residues" evidence="8">
    <location>
        <begin position="633"/>
        <end position="645"/>
    </location>
</feature>
<evidence type="ECO:0000256" key="7">
    <source>
        <dbReference type="ARBA" id="ARBA00022807"/>
    </source>
</evidence>
<dbReference type="EMBL" id="JAACLJ010000001">
    <property type="protein sequence ID" value="KAF4595025.1"/>
    <property type="molecule type" value="Genomic_DNA"/>
</dbReference>
<name>A0A8H4QCH3_9HYPO</name>
<dbReference type="AlphaFoldDB" id="A0A8H4QCH3"/>
<dbReference type="GO" id="GO:0016579">
    <property type="term" value="P:protein deubiquitination"/>
    <property type="evidence" value="ECO:0007669"/>
    <property type="project" value="InterPro"/>
</dbReference>
<reference evidence="10 11" key="1">
    <citation type="journal article" date="2020" name="G3 (Bethesda)">
        <title>Genetic Underpinnings of Host Manipulation by Ophiocordyceps as Revealed by Comparative Transcriptomics.</title>
        <authorList>
            <person name="Will I."/>
            <person name="Das B."/>
            <person name="Trinh T."/>
            <person name="Brachmann A."/>
            <person name="Ohm R.A."/>
            <person name="de Bekker C."/>
        </authorList>
    </citation>
    <scope>NUCLEOTIDE SEQUENCE [LARGE SCALE GENOMIC DNA]</scope>
    <source>
        <strain evidence="10 11">EC05</strain>
    </source>
</reference>
<keyword evidence="5" id="KW-0833">Ubl conjugation pathway</keyword>
<keyword evidence="7" id="KW-0788">Thiol protease</keyword>
<evidence type="ECO:0000256" key="3">
    <source>
        <dbReference type="ARBA" id="ARBA00012759"/>
    </source>
</evidence>
<protein>
    <recommendedName>
        <fullName evidence="3">ubiquitinyl hydrolase 1</fullName>
        <ecNumber evidence="3">3.4.19.12</ecNumber>
    </recommendedName>
</protein>
<dbReference type="GO" id="GO:0005829">
    <property type="term" value="C:cytosol"/>
    <property type="evidence" value="ECO:0007669"/>
    <property type="project" value="TreeGrafter"/>
</dbReference>
<evidence type="ECO:0000256" key="6">
    <source>
        <dbReference type="ARBA" id="ARBA00022801"/>
    </source>
</evidence>
<evidence type="ECO:0000256" key="2">
    <source>
        <dbReference type="ARBA" id="ARBA00009085"/>
    </source>
</evidence>
<gene>
    <name evidence="10" type="ORF">GQ602_000638</name>
</gene>
<keyword evidence="6 10" id="KW-0378">Hydrolase</keyword>
<dbReference type="Pfam" id="PF00443">
    <property type="entry name" value="UCH"/>
    <property type="match status" value="1"/>
</dbReference>
<keyword evidence="11" id="KW-1185">Reference proteome</keyword>
<dbReference type="InterPro" id="IPR028889">
    <property type="entry name" value="USP"/>
</dbReference>
<organism evidence="10 11">
    <name type="scientific">Ophiocordyceps camponoti-floridani</name>
    <dbReference type="NCBI Taxonomy" id="2030778"/>
    <lineage>
        <taxon>Eukaryota</taxon>
        <taxon>Fungi</taxon>
        <taxon>Dikarya</taxon>
        <taxon>Ascomycota</taxon>
        <taxon>Pezizomycotina</taxon>
        <taxon>Sordariomycetes</taxon>
        <taxon>Hypocreomycetidae</taxon>
        <taxon>Hypocreales</taxon>
        <taxon>Ophiocordycipitaceae</taxon>
        <taxon>Ophiocordyceps</taxon>
    </lineage>
</organism>
<comment type="catalytic activity">
    <reaction evidence="1">
        <text>Thiol-dependent hydrolysis of ester, thioester, amide, peptide and isopeptide bonds formed by the C-terminal Gly of ubiquitin (a 76-residue protein attached to proteins as an intracellular targeting signal).</text>
        <dbReference type="EC" id="3.4.19.12"/>
    </reaction>
</comment>
<evidence type="ECO:0000256" key="5">
    <source>
        <dbReference type="ARBA" id="ARBA00022786"/>
    </source>
</evidence>
<dbReference type="PANTHER" id="PTHR24006">
    <property type="entry name" value="UBIQUITIN CARBOXYL-TERMINAL HYDROLASE"/>
    <property type="match status" value="1"/>
</dbReference>
<comment type="caution">
    <text evidence="10">The sequence shown here is derived from an EMBL/GenBank/DDBJ whole genome shotgun (WGS) entry which is preliminary data.</text>
</comment>
<feature type="region of interest" description="Disordered" evidence="8">
    <location>
        <begin position="622"/>
        <end position="840"/>
    </location>
</feature>
<dbReference type="GO" id="GO:0006508">
    <property type="term" value="P:proteolysis"/>
    <property type="evidence" value="ECO:0007669"/>
    <property type="project" value="UniProtKB-KW"/>
</dbReference>
<dbReference type="InterPro" id="IPR050164">
    <property type="entry name" value="Peptidase_C19"/>
</dbReference>
<keyword evidence="4" id="KW-0645">Protease</keyword>
<proteinExistence type="inferred from homology"/>
<dbReference type="Proteomes" id="UP000562929">
    <property type="component" value="Unassembled WGS sequence"/>
</dbReference>
<feature type="compositionally biased region" description="Low complexity" evidence="8">
    <location>
        <begin position="712"/>
        <end position="743"/>
    </location>
</feature>